<keyword evidence="4 7" id="KW-0067">ATP-binding</keyword>
<dbReference type="Proteomes" id="UP000596248">
    <property type="component" value="Chromosome"/>
</dbReference>
<dbReference type="InterPro" id="IPR045076">
    <property type="entry name" value="MutS"/>
</dbReference>
<organism evidence="10 11">
    <name type="scientific">Brevibacillus choshinensis</name>
    <dbReference type="NCBI Taxonomy" id="54911"/>
    <lineage>
        <taxon>Bacteria</taxon>
        <taxon>Bacillati</taxon>
        <taxon>Bacillota</taxon>
        <taxon>Bacilli</taxon>
        <taxon>Bacillales</taxon>
        <taxon>Paenibacillaceae</taxon>
        <taxon>Brevibacillus</taxon>
    </lineage>
</organism>
<dbReference type="PANTHER" id="PTHR48466:SF2">
    <property type="entry name" value="OS10G0509000 PROTEIN"/>
    <property type="match status" value="1"/>
</dbReference>
<dbReference type="EC" id="3.1.-.-" evidence="7"/>
<evidence type="ECO:0000256" key="6">
    <source>
        <dbReference type="ARBA" id="ARBA00023125"/>
    </source>
</evidence>
<dbReference type="GO" id="GO:0004519">
    <property type="term" value="F:endonuclease activity"/>
    <property type="evidence" value="ECO:0007669"/>
    <property type="project" value="UniProtKB-KW"/>
</dbReference>
<dbReference type="EC" id="3.6.4.-" evidence="7"/>
<dbReference type="SUPFAM" id="SSF52540">
    <property type="entry name" value="P-loop containing nucleoside triphosphate hydrolases"/>
    <property type="match status" value="1"/>
</dbReference>
<dbReference type="CDD" id="cd03280">
    <property type="entry name" value="ABC_MutS2"/>
    <property type="match status" value="1"/>
</dbReference>
<keyword evidence="7" id="KW-0540">Nuclease</keyword>
<dbReference type="SMART" id="SM00463">
    <property type="entry name" value="SMR"/>
    <property type="match status" value="1"/>
</dbReference>
<keyword evidence="5 7" id="KW-0694">RNA-binding</keyword>
<dbReference type="PIRSF" id="PIRSF005814">
    <property type="entry name" value="MutS_YshD"/>
    <property type="match status" value="1"/>
</dbReference>
<sequence length="786" mass="88180">MEQRVLKTLEYDKIVALLVDKATCTYGKEKAAELLPFMSMEEVTIAQRGTEEAATVLRLKGSVPLGGIRDIRGPVQRARLNAMLAPLELMDIASTVSAGRRLKNFLLDMCEDHDLPLLRDQAERIEGLRELEAEIRRCVDEGGDILDSASVELRQVRQEIRQLEARIREKLDSMTRSSSYQKMLMENIVTIRGDRFVIPVKQEYRHVFGGIVHDQSASGATLFIEPEVIVSMNNKLRELRLREEREVERILYLLTEQVAFAVEALIENIDALTELDFMFAKAQLAWSMKAICPKLNDRGYLNMRKARHPLIAREVVVPVNVELGGEYQAIVVTGPNTGGKTVSLKTIGLLSLMTMAGLHIPAEEESEMTVFSSVFADIGDEQSIEQSLSTFSSHMTNIIHILETMDAKSLVLFDELGAGTDPTEGAALAMSIIDHVIDSGARLVATTHYSELKAYAYDRPEAINASVEFDVQTLRPTYRLLVGVPGRSNAFAIARRLGLPEEIIEVARGSISEEDNQVESMIASLERNRKTAEAERQQAEALRREAEALRRELEEERARFAEEKNKRMERAEDEARIAVQLAKEEAETIIRELREMMAEGAEIKEHRLIDAKKRLGNAVLELEKEKVKKPAKAVRATQIKVGDEVMVTSFGQKGTVLEKVNSEEFLVQIGIMKMKVKREDMHVQNSVQQQKQQATPYTSVKRRSDNIKMDLDLRGYNVEDGIREIDQFLDDALLAGLHSVSIIHGHGTGVLRKGVHEYLRHHRNVKSFRLGGQGEGGVGATIAELK</sequence>
<dbReference type="PROSITE" id="PS50828">
    <property type="entry name" value="SMR"/>
    <property type="match status" value="1"/>
</dbReference>
<dbReference type="Gene3D" id="3.40.50.300">
    <property type="entry name" value="P-loop containing nucleotide triphosphate hydrolases"/>
    <property type="match status" value="1"/>
</dbReference>
<dbReference type="InterPro" id="IPR000432">
    <property type="entry name" value="DNA_mismatch_repair_MutS_C"/>
</dbReference>
<keyword evidence="8" id="KW-0175">Coiled coil</keyword>
<dbReference type="Pfam" id="PF20297">
    <property type="entry name" value="MSSS"/>
    <property type="match status" value="1"/>
</dbReference>
<keyword evidence="3 7" id="KW-0378">Hydrolase</keyword>
<keyword evidence="7 10" id="KW-0255">Endonuclease</keyword>
<evidence type="ECO:0000256" key="5">
    <source>
        <dbReference type="ARBA" id="ARBA00022884"/>
    </source>
</evidence>
<proteinExistence type="inferred from homology"/>
<keyword evidence="1 7" id="KW-0699">rRNA-binding</keyword>
<feature type="binding site" evidence="7">
    <location>
        <begin position="334"/>
        <end position="341"/>
    </location>
    <ligand>
        <name>ATP</name>
        <dbReference type="ChEBI" id="CHEBI:30616"/>
    </ligand>
</feature>
<dbReference type="PANTHER" id="PTHR48466">
    <property type="entry name" value="OS10G0509000 PROTEIN-RELATED"/>
    <property type="match status" value="1"/>
</dbReference>
<protein>
    <recommendedName>
        <fullName evidence="7">Endonuclease MutS2</fullName>
        <ecNumber evidence="7">3.1.-.-</ecNumber>
    </recommendedName>
    <alternativeName>
        <fullName evidence="7">Ribosome-associated protein quality control-upstream factor</fullName>
        <shortName evidence="7">RQC-upstream factor</shortName>
        <shortName evidence="7">RqcU</shortName>
        <ecNumber evidence="7">3.6.4.-</ecNumber>
    </alternativeName>
</protein>
<dbReference type="EMBL" id="CP069127">
    <property type="protein sequence ID" value="QRG69265.1"/>
    <property type="molecule type" value="Genomic_DNA"/>
</dbReference>
<dbReference type="Gene3D" id="3.30.1370.110">
    <property type="match status" value="1"/>
</dbReference>
<dbReference type="SUPFAM" id="SSF48334">
    <property type="entry name" value="DNA repair protein MutS, domain III"/>
    <property type="match status" value="1"/>
</dbReference>
<dbReference type="Pfam" id="PF00488">
    <property type="entry name" value="MutS_V"/>
    <property type="match status" value="1"/>
</dbReference>
<comment type="function">
    <text evidence="7">Acts as a ribosome collision sensor, splitting the ribosome into its 2 subunits. Detects stalled/collided 70S ribosomes which it binds and splits by an ATP-hydrolysis driven conformational change. Acts upstream of the ribosome quality control system (RQC), a ribosome-associated complex that mediates the extraction of incompletely synthesized nascent chains from stalled ribosomes and their subsequent degradation. Probably generates substrates for RQC.</text>
</comment>
<dbReference type="SMART" id="SM00533">
    <property type="entry name" value="MUTSd"/>
    <property type="match status" value="1"/>
</dbReference>
<reference evidence="10 11" key="1">
    <citation type="submission" date="2021-01" db="EMBL/GenBank/DDBJ databases">
        <title>Identification of strong promoters based on the transcriptome of Brevibacillus choshinensis.</title>
        <authorList>
            <person name="Yao D."/>
            <person name="Zhang K."/>
            <person name="Wu J."/>
        </authorList>
    </citation>
    <scope>NUCLEOTIDE SEQUENCE [LARGE SCALE GENOMIC DNA]</scope>
    <source>
        <strain evidence="10 11">HPD31-SP3</strain>
    </source>
</reference>
<evidence type="ECO:0000256" key="8">
    <source>
        <dbReference type="SAM" id="Coils"/>
    </source>
</evidence>
<evidence type="ECO:0000256" key="7">
    <source>
        <dbReference type="HAMAP-Rule" id="MF_00092"/>
    </source>
</evidence>
<evidence type="ECO:0000313" key="11">
    <source>
        <dbReference type="Proteomes" id="UP000596248"/>
    </source>
</evidence>
<dbReference type="HAMAP" id="MF_00092">
    <property type="entry name" value="MutS2"/>
    <property type="match status" value="1"/>
</dbReference>
<dbReference type="InterPro" id="IPR036063">
    <property type="entry name" value="Smr_dom_sf"/>
</dbReference>
<name>A0ABX7FW32_BRECH</name>
<evidence type="ECO:0000259" key="9">
    <source>
        <dbReference type="PROSITE" id="PS50828"/>
    </source>
</evidence>
<evidence type="ECO:0000256" key="1">
    <source>
        <dbReference type="ARBA" id="ARBA00022730"/>
    </source>
</evidence>
<dbReference type="SUPFAM" id="SSF160443">
    <property type="entry name" value="SMR domain-like"/>
    <property type="match status" value="1"/>
</dbReference>
<feature type="coiled-coil region" evidence="8">
    <location>
        <begin position="146"/>
        <end position="173"/>
    </location>
</feature>
<comment type="function">
    <text evidence="7">Endonuclease that is involved in the suppression of homologous recombination and thus may have a key role in the control of bacterial genetic diversity.</text>
</comment>
<evidence type="ECO:0000256" key="4">
    <source>
        <dbReference type="ARBA" id="ARBA00022840"/>
    </source>
</evidence>
<evidence type="ECO:0000313" key="10">
    <source>
        <dbReference type="EMBL" id="QRG69265.1"/>
    </source>
</evidence>
<accession>A0ABX7FW32</accession>
<feature type="coiled-coil region" evidence="8">
    <location>
        <begin position="515"/>
        <end position="599"/>
    </location>
</feature>
<dbReference type="InterPro" id="IPR007696">
    <property type="entry name" value="DNA_mismatch_repair_MutS_core"/>
</dbReference>
<feature type="domain" description="Smr" evidence="9">
    <location>
        <begin position="711"/>
        <end position="786"/>
    </location>
</feature>
<dbReference type="RefSeq" id="WP_203356259.1">
    <property type="nucleotide sequence ID" value="NZ_CP069127.1"/>
</dbReference>
<comment type="similarity">
    <text evidence="7">Belongs to the DNA mismatch repair MutS family. MutS2 subfamily.</text>
</comment>
<dbReference type="Pfam" id="PF01713">
    <property type="entry name" value="Smr"/>
    <property type="match status" value="1"/>
</dbReference>
<dbReference type="SMART" id="SM00534">
    <property type="entry name" value="MUTSac"/>
    <property type="match status" value="1"/>
</dbReference>
<dbReference type="InterPro" id="IPR046893">
    <property type="entry name" value="MSSS"/>
</dbReference>
<dbReference type="InterPro" id="IPR002625">
    <property type="entry name" value="Smr_dom"/>
</dbReference>
<gene>
    <name evidence="7" type="primary">mutS2</name>
    <name evidence="7" type="synonym">rqcU</name>
    <name evidence="10" type="ORF">JNE38_09080</name>
</gene>
<comment type="subunit">
    <text evidence="7">Homodimer. Binds to stalled ribosomes, contacting rRNA.</text>
</comment>
<keyword evidence="6 7" id="KW-0238">DNA-binding</keyword>
<evidence type="ECO:0000256" key="2">
    <source>
        <dbReference type="ARBA" id="ARBA00022741"/>
    </source>
</evidence>
<keyword evidence="2 7" id="KW-0547">Nucleotide-binding</keyword>
<dbReference type="NCBIfam" id="TIGR01069">
    <property type="entry name" value="mutS2"/>
    <property type="match status" value="1"/>
</dbReference>
<keyword evidence="11" id="KW-1185">Reference proteome</keyword>
<dbReference type="InterPro" id="IPR005747">
    <property type="entry name" value="MutS2"/>
</dbReference>
<dbReference type="InterPro" id="IPR027417">
    <property type="entry name" value="P-loop_NTPase"/>
</dbReference>
<dbReference type="PROSITE" id="PS00486">
    <property type="entry name" value="DNA_MISMATCH_REPAIR_2"/>
    <property type="match status" value="1"/>
</dbReference>
<dbReference type="InterPro" id="IPR036187">
    <property type="entry name" value="DNA_mismatch_repair_MutS_sf"/>
</dbReference>
<evidence type="ECO:0000256" key="3">
    <source>
        <dbReference type="ARBA" id="ARBA00022801"/>
    </source>
</evidence>